<dbReference type="EMBL" id="CFOH01000067">
    <property type="protein sequence ID" value="CFE47265.1"/>
    <property type="molecule type" value="Genomic_DNA"/>
</dbReference>
<evidence type="ECO:0000313" key="2">
    <source>
        <dbReference type="Proteomes" id="UP000046947"/>
    </source>
</evidence>
<protein>
    <submittedName>
        <fullName evidence="1">Uncharacterized protein</fullName>
    </submittedName>
</protein>
<evidence type="ECO:0000313" key="1">
    <source>
        <dbReference type="EMBL" id="CFE47265.1"/>
    </source>
</evidence>
<name>A0A654TIU9_MYCTX</name>
<accession>A0A654TIU9</accession>
<dbReference type="Proteomes" id="UP000046947">
    <property type="component" value="Unassembled WGS sequence"/>
</dbReference>
<proteinExistence type="predicted"/>
<gene>
    <name evidence="1" type="ORF">ERS007688_00690</name>
</gene>
<reference evidence="1 2" key="1">
    <citation type="submission" date="2015-03" db="EMBL/GenBank/DDBJ databases">
        <authorList>
            <consortium name="Pathogen Informatics"/>
        </authorList>
    </citation>
    <scope>NUCLEOTIDE SEQUENCE [LARGE SCALE GENOMIC DNA]</scope>
    <source>
        <strain evidence="1 2">H09601792</strain>
    </source>
</reference>
<dbReference type="AlphaFoldDB" id="A0A654TIU9"/>
<organism evidence="1 2">
    <name type="scientific">Mycobacterium tuberculosis</name>
    <dbReference type="NCBI Taxonomy" id="1773"/>
    <lineage>
        <taxon>Bacteria</taxon>
        <taxon>Bacillati</taxon>
        <taxon>Actinomycetota</taxon>
        <taxon>Actinomycetes</taxon>
        <taxon>Mycobacteriales</taxon>
        <taxon>Mycobacteriaceae</taxon>
        <taxon>Mycobacterium</taxon>
        <taxon>Mycobacterium tuberculosis complex</taxon>
    </lineage>
</organism>
<sequence>MAHQPSVTGGVTGARDAEHAAANVDHLRGGGVRAAFLGVLVRRAHRSSPRISMVGRANNAASSASAIARSRLIPNGIC</sequence>